<feature type="transmembrane region" description="Helical" evidence="2">
    <location>
        <begin position="66"/>
        <end position="91"/>
    </location>
</feature>
<feature type="transmembrane region" description="Helical" evidence="2">
    <location>
        <begin position="194"/>
        <end position="215"/>
    </location>
</feature>
<gene>
    <name evidence="3" type="ORF">HGA05_11090</name>
</gene>
<keyword evidence="2" id="KW-1133">Transmembrane helix</keyword>
<reference evidence="3 4" key="1">
    <citation type="submission" date="2020-04" db="EMBL/GenBank/DDBJ databases">
        <title>MicrobeNet Type strains.</title>
        <authorList>
            <person name="Nicholson A.C."/>
        </authorList>
    </citation>
    <scope>NUCLEOTIDE SEQUENCE [LARGE SCALE GENOMIC DNA]</scope>
    <source>
        <strain evidence="3 4">ATCC BAA-14</strain>
    </source>
</reference>
<evidence type="ECO:0000313" key="3">
    <source>
        <dbReference type="EMBL" id="NKY02122.1"/>
    </source>
</evidence>
<organism evidence="3 4">
    <name type="scientific">Gordonia polyisoprenivorans</name>
    <dbReference type="NCBI Taxonomy" id="84595"/>
    <lineage>
        <taxon>Bacteria</taxon>
        <taxon>Bacillati</taxon>
        <taxon>Actinomycetota</taxon>
        <taxon>Actinomycetes</taxon>
        <taxon>Mycobacteriales</taxon>
        <taxon>Gordoniaceae</taxon>
        <taxon>Gordonia</taxon>
    </lineage>
</organism>
<feature type="transmembrane region" description="Helical" evidence="2">
    <location>
        <begin position="136"/>
        <end position="155"/>
    </location>
</feature>
<dbReference type="EMBL" id="JAAXPC010000005">
    <property type="protein sequence ID" value="NKY02122.1"/>
    <property type="molecule type" value="Genomic_DNA"/>
</dbReference>
<evidence type="ECO:0000313" key="4">
    <source>
        <dbReference type="Proteomes" id="UP000563898"/>
    </source>
</evidence>
<dbReference type="OMA" id="AWANIPE"/>
<feature type="region of interest" description="Disordered" evidence="1">
    <location>
        <begin position="99"/>
        <end position="118"/>
    </location>
</feature>
<dbReference type="GeneID" id="90160692"/>
<name>A0A846WKC2_9ACTN</name>
<protein>
    <recommendedName>
        <fullName evidence="5">Integral membrane protein</fullName>
    </recommendedName>
</protein>
<keyword evidence="2" id="KW-0812">Transmembrane</keyword>
<comment type="caution">
    <text evidence="3">The sequence shown here is derived from an EMBL/GenBank/DDBJ whole genome shotgun (WGS) entry which is preliminary data.</text>
</comment>
<evidence type="ECO:0008006" key="5">
    <source>
        <dbReference type="Google" id="ProtNLM"/>
    </source>
</evidence>
<dbReference type="AlphaFoldDB" id="A0A846WKC2"/>
<accession>A0A846WKC2</accession>
<evidence type="ECO:0000256" key="1">
    <source>
        <dbReference type="SAM" id="MobiDB-lite"/>
    </source>
</evidence>
<sequence>MNDAGTGAAANDARRHPQWYGVLTARRGGPLPPARAASRLSAYVYGNLLVLAAIVLASAGDIYEGHAVLIVLGTGLTTYIAHIFADLLAWANIPEAHESTSGNRAADGVDEGAEVNDGEVERPDLRREILDELRDAVPIMSSAIWPAIILALGYHDLIPTQVAQLVSGCVIVIRIASVPIVTERVRGNRLDMRMLIAGLIAAGLAAVIVMLKTFLGH</sequence>
<evidence type="ECO:0000256" key="2">
    <source>
        <dbReference type="SAM" id="Phobius"/>
    </source>
</evidence>
<feature type="compositionally biased region" description="Acidic residues" evidence="1">
    <location>
        <begin position="108"/>
        <end position="118"/>
    </location>
</feature>
<feature type="transmembrane region" description="Helical" evidence="2">
    <location>
        <begin position="161"/>
        <end position="182"/>
    </location>
</feature>
<keyword evidence="2" id="KW-0472">Membrane</keyword>
<proteinExistence type="predicted"/>
<dbReference type="Proteomes" id="UP000563898">
    <property type="component" value="Unassembled WGS sequence"/>
</dbReference>
<feature type="transmembrane region" description="Helical" evidence="2">
    <location>
        <begin position="42"/>
        <end position="60"/>
    </location>
</feature>
<dbReference type="RefSeq" id="WP_006367843.1">
    <property type="nucleotide sequence ID" value="NZ_CP073075.1"/>
</dbReference>